<name>A0A6L2NWV6_TANCI</name>
<protein>
    <submittedName>
        <fullName evidence="1">Retrovirus-related Pol polyprotein from transposon TNT 1-94</fullName>
    </submittedName>
</protein>
<gene>
    <name evidence="1" type="ORF">Tci_062706</name>
</gene>
<dbReference type="EMBL" id="BKCJ010010248">
    <property type="protein sequence ID" value="GEU90728.1"/>
    <property type="molecule type" value="Genomic_DNA"/>
</dbReference>
<proteinExistence type="predicted"/>
<sequence length="79" mass="8642">MDKEVNIAAGESDDASICFVKNTIEDRIMDSSAPFHATYYIEKLDRFRLCSGKVSLADDKTLDIAGVGDVFLKTSFGTS</sequence>
<reference evidence="1" key="1">
    <citation type="journal article" date="2019" name="Sci. Rep.">
        <title>Draft genome of Tanacetum cinerariifolium, the natural source of mosquito coil.</title>
        <authorList>
            <person name="Yamashiro T."/>
            <person name="Shiraishi A."/>
            <person name="Satake H."/>
            <person name="Nakayama K."/>
        </authorList>
    </citation>
    <scope>NUCLEOTIDE SEQUENCE</scope>
</reference>
<evidence type="ECO:0000313" key="1">
    <source>
        <dbReference type="EMBL" id="GEU90728.1"/>
    </source>
</evidence>
<organism evidence="1">
    <name type="scientific">Tanacetum cinerariifolium</name>
    <name type="common">Dalmatian daisy</name>
    <name type="synonym">Chrysanthemum cinerariifolium</name>
    <dbReference type="NCBI Taxonomy" id="118510"/>
    <lineage>
        <taxon>Eukaryota</taxon>
        <taxon>Viridiplantae</taxon>
        <taxon>Streptophyta</taxon>
        <taxon>Embryophyta</taxon>
        <taxon>Tracheophyta</taxon>
        <taxon>Spermatophyta</taxon>
        <taxon>Magnoliopsida</taxon>
        <taxon>eudicotyledons</taxon>
        <taxon>Gunneridae</taxon>
        <taxon>Pentapetalae</taxon>
        <taxon>asterids</taxon>
        <taxon>campanulids</taxon>
        <taxon>Asterales</taxon>
        <taxon>Asteraceae</taxon>
        <taxon>Asteroideae</taxon>
        <taxon>Anthemideae</taxon>
        <taxon>Anthemidinae</taxon>
        <taxon>Tanacetum</taxon>
    </lineage>
</organism>
<comment type="caution">
    <text evidence="1">The sequence shown here is derived from an EMBL/GenBank/DDBJ whole genome shotgun (WGS) entry which is preliminary data.</text>
</comment>
<accession>A0A6L2NWV6</accession>
<dbReference type="AlphaFoldDB" id="A0A6L2NWV6"/>